<evidence type="ECO:0000256" key="1">
    <source>
        <dbReference type="ARBA" id="ARBA00023125"/>
    </source>
</evidence>
<proteinExistence type="inferred from homology"/>
<dbReference type="Proteomes" id="UP000010799">
    <property type="component" value="Chromosome"/>
</dbReference>
<evidence type="ECO:0000313" key="4">
    <source>
        <dbReference type="EMBL" id="AGA64051.1"/>
    </source>
</evidence>
<dbReference type="STRING" id="1215343.B488_00580"/>
<sequence length="107" mass="11938">MNNIMNMMGKVKELQEKMEKIQEDIVKIEEEGVSGGGLVHVRLNGKNELLGLKIDSSLCKKEEIEILEDLIIAAHKDAKKKIEARMLEKTRGVTDGLSLPPGFKLPL</sequence>
<dbReference type="PIRSF" id="PIRSF004555">
    <property type="entry name" value="UCP004555"/>
    <property type="match status" value="1"/>
</dbReference>
<dbReference type="Pfam" id="PF02575">
    <property type="entry name" value="YbaB_DNA_bd"/>
    <property type="match status" value="1"/>
</dbReference>
<dbReference type="GO" id="GO:0003677">
    <property type="term" value="F:DNA binding"/>
    <property type="evidence" value="ECO:0007669"/>
    <property type="project" value="UniProtKB-UniRule"/>
</dbReference>
<feature type="coiled-coil region" evidence="3">
    <location>
        <begin position="4"/>
        <end position="31"/>
    </location>
</feature>
<dbReference type="SUPFAM" id="SSF82607">
    <property type="entry name" value="YbaB-like"/>
    <property type="match status" value="1"/>
</dbReference>
<evidence type="ECO:0000313" key="5">
    <source>
        <dbReference type="Proteomes" id="UP000010799"/>
    </source>
</evidence>
<keyword evidence="5" id="KW-1185">Reference proteome</keyword>
<keyword evidence="1 2" id="KW-0238">DNA-binding</keyword>
<keyword evidence="3" id="KW-0175">Coiled coil</keyword>
<dbReference type="Gene3D" id="3.30.1310.10">
    <property type="entry name" value="Nucleoid-associated protein YbaB-like domain"/>
    <property type="match status" value="1"/>
</dbReference>
<gene>
    <name evidence="4" type="ordered locus">B488_00580</name>
</gene>
<dbReference type="PATRIC" id="fig|1215343.11.peg.61"/>
<dbReference type="InterPro" id="IPR004401">
    <property type="entry name" value="YbaB/EbfC"/>
</dbReference>
<accession>L0EUK4</accession>
<dbReference type="PANTHER" id="PTHR33449">
    <property type="entry name" value="NUCLEOID-ASSOCIATED PROTEIN YBAB"/>
    <property type="match status" value="1"/>
</dbReference>
<comment type="subcellular location">
    <subcellularLocation>
        <location evidence="2">Cytoplasm</location>
        <location evidence="2">Nucleoid</location>
    </subcellularLocation>
</comment>
<comment type="subunit">
    <text evidence="2">Homodimer.</text>
</comment>
<comment type="function">
    <text evidence="2">Binds to DNA and alters its conformation. May be involved in regulation of gene expression, nucleoid organization and DNA protection.</text>
</comment>
<evidence type="ECO:0000256" key="2">
    <source>
        <dbReference type="HAMAP-Rule" id="MF_00274"/>
    </source>
</evidence>
<reference evidence="4 5" key="1">
    <citation type="journal article" date="2012" name="Stand. Genomic Sci.">
        <title>Complete genome sequence of Liberibacter crescens BT-1.</title>
        <authorList>
            <person name="Leonard M.T."/>
            <person name="Fagen J.R."/>
            <person name="Davis-Richardson A.G."/>
            <person name="Davis M.J."/>
            <person name="Triplett E.W."/>
        </authorList>
    </citation>
    <scope>NUCLEOTIDE SEQUENCE [LARGE SCALE GENOMIC DNA]</scope>
    <source>
        <strain evidence="4 5">BT-1</strain>
    </source>
</reference>
<comment type="similarity">
    <text evidence="2">Belongs to the YbaB/EbfC family.</text>
</comment>
<dbReference type="GO" id="GO:0043590">
    <property type="term" value="C:bacterial nucleoid"/>
    <property type="evidence" value="ECO:0007669"/>
    <property type="project" value="UniProtKB-UniRule"/>
</dbReference>
<protein>
    <recommendedName>
        <fullName evidence="2">Nucleoid-associated protein B488_00580</fullName>
    </recommendedName>
</protein>
<keyword evidence="2" id="KW-0963">Cytoplasm</keyword>
<dbReference type="KEGG" id="lcc:B488_00580"/>
<dbReference type="HAMAP" id="MF_00274">
    <property type="entry name" value="DNA_YbaB_EbfC"/>
    <property type="match status" value="1"/>
</dbReference>
<dbReference type="AlphaFoldDB" id="L0EUK4"/>
<dbReference type="PANTHER" id="PTHR33449:SF1">
    <property type="entry name" value="NUCLEOID-ASSOCIATED PROTEIN YBAB"/>
    <property type="match status" value="1"/>
</dbReference>
<dbReference type="HOGENOM" id="CLU_140930_0_1_5"/>
<dbReference type="GO" id="GO:0005829">
    <property type="term" value="C:cytosol"/>
    <property type="evidence" value="ECO:0007669"/>
    <property type="project" value="TreeGrafter"/>
</dbReference>
<dbReference type="EMBL" id="CP003789">
    <property type="protein sequence ID" value="AGA64051.1"/>
    <property type="molecule type" value="Genomic_DNA"/>
</dbReference>
<dbReference type="eggNOG" id="COG0718">
    <property type="taxonomic scope" value="Bacteria"/>
</dbReference>
<organism evidence="4 5">
    <name type="scientific">Liberibacter crescens (strain BT-1)</name>
    <dbReference type="NCBI Taxonomy" id="1215343"/>
    <lineage>
        <taxon>Bacteria</taxon>
        <taxon>Pseudomonadati</taxon>
        <taxon>Pseudomonadota</taxon>
        <taxon>Alphaproteobacteria</taxon>
        <taxon>Hyphomicrobiales</taxon>
        <taxon>Rhizobiaceae</taxon>
        <taxon>Liberibacter</taxon>
    </lineage>
</organism>
<dbReference type="RefSeq" id="WP_015272478.1">
    <property type="nucleotide sequence ID" value="NC_019907.1"/>
</dbReference>
<evidence type="ECO:0000256" key="3">
    <source>
        <dbReference type="SAM" id="Coils"/>
    </source>
</evidence>
<dbReference type="NCBIfam" id="TIGR00103">
    <property type="entry name" value="DNA_YbaB_EbfC"/>
    <property type="match status" value="1"/>
</dbReference>
<name>L0EUK4_LIBCB</name>
<dbReference type="InterPro" id="IPR036894">
    <property type="entry name" value="YbaB-like_sf"/>
</dbReference>